<sequence>MRMLPATANAMQRNAYSSFVNSGVPSNFTTVACAILFYTGTMPTKAELQALIGEGTQLISGNAIYQRPGLLTSARIADYVGGVVGNKAAMTLAANNVPVLLASAFNMRISASYSDYRASYFTKDATPTWCIVLGGAAATINVQSGVTDVPAAFVAVCSVGDENSNADLKLVGGKVYANSTTPTDQSKAVIVNDLVLKFA</sequence>
<keyword evidence="2" id="KW-1185">Reference proteome</keyword>
<accession>A0AAE7XQI3</accession>
<evidence type="ECO:0000313" key="2">
    <source>
        <dbReference type="Proteomes" id="UP000827806"/>
    </source>
</evidence>
<name>A0AAE7XQI3_9CAUD</name>
<dbReference type="PROSITE" id="PS51257">
    <property type="entry name" value="PROKAR_LIPOPROTEIN"/>
    <property type="match status" value="1"/>
</dbReference>
<evidence type="ECO:0000313" key="1">
    <source>
        <dbReference type="EMBL" id="QZE59990.1"/>
    </source>
</evidence>
<proteinExistence type="predicted"/>
<dbReference type="Proteomes" id="UP000827806">
    <property type="component" value="Segment"/>
</dbReference>
<gene>
    <name evidence="1" type="ORF">pEaSNUABM35_00073</name>
</gene>
<protein>
    <submittedName>
        <fullName evidence="1">Uncharacterized protein</fullName>
    </submittedName>
</protein>
<organism evidence="1 2">
    <name type="scientific">Erwinia phage pEa_SNUABM_35</name>
    <dbReference type="NCBI Taxonomy" id="2869557"/>
    <lineage>
        <taxon>Viruses</taxon>
        <taxon>Duplodnaviria</taxon>
        <taxon>Heunggongvirae</taxon>
        <taxon>Uroviricota</taxon>
        <taxon>Caudoviricetes</taxon>
        <taxon>Alexandravirus</taxon>
        <taxon>Alexandravirus SNUABM35</taxon>
    </lineage>
</organism>
<dbReference type="EMBL" id="MZ443788">
    <property type="protein sequence ID" value="QZE59990.1"/>
    <property type="molecule type" value="Genomic_DNA"/>
</dbReference>
<reference evidence="1 2" key="1">
    <citation type="submission" date="2021-06" db="EMBL/GenBank/DDBJ databases">
        <title>Complete genome sequence of Erwinia phage pEa_SNUABM_35.</title>
        <authorList>
            <person name="Kim S.G."/>
            <person name="Park S.C."/>
        </authorList>
    </citation>
    <scope>NUCLEOTIDE SEQUENCE [LARGE SCALE GENOMIC DNA]</scope>
</reference>